<dbReference type="CDD" id="cd06433">
    <property type="entry name" value="GT_2_WfgS_like"/>
    <property type="match status" value="1"/>
</dbReference>
<evidence type="ECO:0000259" key="1">
    <source>
        <dbReference type="Pfam" id="PF00535"/>
    </source>
</evidence>
<keyword evidence="2" id="KW-0808">Transferase</keyword>
<evidence type="ECO:0000313" key="3">
    <source>
        <dbReference type="Proteomes" id="UP000001933"/>
    </source>
</evidence>
<dbReference type="STRING" id="56780.SYN_00822"/>
<dbReference type="PANTHER" id="PTHR22916:SF65">
    <property type="entry name" value="SLR1065 PROTEIN"/>
    <property type="match status" value="1"/>
</dbReference>
<keyword evidence="2" id="KW-0328">Glycosyltransferase</keyword>
<gene>
    <name evidence="2" type="ORF">SYN_00822</name>
</gene>
<dbReference type="InterPro" id="IPR001173">
    <property type="entry name" value="Glyco_trans_2-like"/>
</dbReference>
<dbReference type="Proteomes" id="UP000001933">
    <property type="component" value="Chromosome"/>
</dbReference>
<keyword evidence="3" id="KW-1185">Reference proteome</keyword>
<proteinExistence type="predicted"/>
<accession>Q2LVP2</accession>
<dbReference type="PANTHER" id="PTHR22916">
    <property type="entry name" value="GLYCOSYLTRANSFERASE"/>
    <property type="match status" value="1"/>
</dbReference>
<dbReference type="KEGG" id="sat:SYN_00822"/>
<dbReference type="GO" id="GO:0016758">
    <property type="term" value="F:hexosyltransferase activity"/>
    <property type="evidence" value="ECO:0007669"/>
    <property type="project" value="UniProtKB-ARBA"/>
</dbReference>
<sequence>MLSIITPVFNGIRFIEFCIANVIEQRCPDLEHLIIDGGSTDGTVEIIKSHAGRHNHIRWLSEKDEGQSDAMNKGIQMAKGDIVGFLNVDDYYSPRALLEAVNFMKPLPEPSLLVGNCNVWDNNGKLWFISRPAKIGLNNLLLGRFMEAFPMNPSAYFFHKSLHDRIGQYEIDEHYGMDVHFIFKAVQQASVTYVDRTWGNYRYLEGTKTYKDDKSGGNAARVKGITEYYRRKQKTYYQIYLTILDTYLKTTKFFNNLLIPRKQ</sequence>
<dbReference type="CAZy" id="GT2">
    <property type="family name" value="Glycosyltransferase Family 2"/>
</dbReference>
<dbReference type="EC" id="2.4.-.-" evidence="2"/>
<dbReference type="SUPFAM" id="SSF53448">
    <property type="entry name" value="Nucleotide-diphospho-sugar transferases"/>
    <property type="match status" value="1"/>
</dbReference>
<dbReference type="InterPro" id="IPR029044">
    <property type="entry name" value="Nucleotide-diphossugar_trans"/>
</dbReference>
<reference evidence="2 3" key="1">
    <citation type="journal article" date="2007" name="Proc. Natl. Acad. Sci. U.S.A.">
        <title>The genome of Syntrophus aciditrophicus: life at the thermodynamic limit of microbial growth.</title>
        <authorList>
            <person name="McInerney M.J."/>
            <person name="Rohlin L."/>
            <person name="Mouttaki H."/>
            <person name="Kim U."/>
            <person name="Krupp R.S."/>
            <person name="Rios-Hernandez L."/>
            <person name="Sieber J."/>
            <person name="Struchtemeyer C.G."/>
            <person name="Bhattacharyya A."/>
            <person name="Campbell J.W."/>
            <person name="Gunsalus R.P."/>
        </authorList>
    </citation>
    <scope>NUCLEOTIDE SEQUENCE [LARGE SCALE GENOMIC DNA]</scope>
    <source>
        <strain evidence="2 3">SB</strain>
    </source>
</reference>
<dbReference type="Gene3D" id="3.90.550.10">
    <property type="entry name" value="Spore Coat Polysaccharide Biosynthesis Protein SpsA, Chain A"/>
    <property type="match status" value="1"/>
</dbReference>
<dbReference type="AlphaFoldDB" id="Q2LVP2"/>
<dbReference type="eggNOG" id="COG0463">
    <property type="taxonomic scope" value="Bacteria"/>
</dbReference>
<dbReference type="EMBL" id="CP000252">
    <property type="protein sequence ID" value="ABC78149.1"/>
    <property type="molecule type" value="Genomic_DNA"/>
</dbReference>
<feature type="domain" description="Glycosyltransferase 2-like" evidence="1">
    <location>
        <begin position="3"/>
        <end position="108"/>
    </location>
</feature>
<dbReference type="RefSeq" id="WP_011418169.1">
    <property type="nucleotide sequence ID" value="NC_007759.1"/>
</dbReference>
<evidence type="ECO:0000313" key="2">
    <source>
        <dbReference type="EMBL" id="ABC78149.1"/>
    </source>
</evidence>
<dbReference type="InParanoid" id="Q2LVP2"/>
<name>Q2LVP2_SYNAS</name>
<protein>
    <submittedName>
        <fullName evidence="2">Glycosyltransferase involved in cell wall biogenesis</fullName>
        <ecNumber evidence="2">2.4.-.-</ecNumber>
    </submittedName>
</protein>
<dbReference type="HOGENOM" id="CLU_025996_21_0_7"/>
<dbReference type="OrthoDB" id="5291101at2"/>
<organism evidence="2 3">
    <name type="scientific">Syntrophus aciditrophicus (strain SB)</name>
    <dbReference type="NCBI Taxonomy" id="56780"/>
    <lineage>
        <taxon>Bacteria</taxon>
        <taxon>Pseudomonadati</taxon>
        <taxon>Thermodesulfobacteriota</taxon>
        <taxon>Syntrophia</taxon>
        <taxon>Syntrophales</taxon>
        <taxon>Syntrophaceae</taxon>
        <taxon>Syntrophus</taxon>
    </lineage>
</organism>
<dbReference type="Pfam" id="PF00535">
    <property type="entry name" value="Glycos_transf_2"/>
    <property type="match status" value="1"/>
</dbReference>